<keyword evidence="3" id="KW-1185">Reference proteome</keyword>
<dbReference type="EMBL" id="ADTU01007964">
    <property type="status" value="NOT_ANNOTATED_CDS"/>
    <property type="molecule type" value="Genomic_DNA"/>
</dbReference>
<evidence type="ECO:0000313" key="3">
    <source>
        <dbReference type="Proteomes" id="UP000005205"/>
    </source>
</evidence>
<dbReference type="EMBL" id="ADTU01007965">
    <property type="status" value="NOT_ANNOTATED_CDS"/>
    <property type="molecule type" value="Genomic_DNA"/>
</dbReference>
<protein>
    <recommendedName>
        <fullName evidence="4">Circadian clock-controlled protein</fullName>
    </recommendedName>
</protein>
<organism evidence="2 3">
    <name type="scientific">Atta cephalotes</name>
    <name type="common">Leafcutter ant</name>
    <dbReference type="NCBI Taxonomy" id="12957"/>
    <lineage>
        <taxon>Eukaryota</taxon>
        <taxon>Metazoa</taxon>
        <taxon>Ecdysozoa</taxon>
        <taxon>Arthropoda</taxon>
        <taxon>Hexapoda</taxon>
        <taxon>Insecta</taxon>
        <taxon>Pterygota</taxon>
        <taxon>Neoptera</taxon>
        <taxon>Endopterygota</taxon>
        <taxon>Hymenoptera</taxon>
        <taxon>Apocrita</taxon>
        <taxon>Aculeata</taxon>
        <taxon>Formicoidea</taxon>
        <taxon>Formicidae</taxon>
        <taxon>Myrmicinae</taxon>
        <taxon>Atta</taxon>
    </lineage>
</organism>
<keyword evidence="1" id="KW-0732">Signal</keyword>
<dbReference type="InterPro" id="IPR038606">
    <property type="entry name" value="To_sf"/>
</dbReference>
<evidence type="ECO:0000256" key="1">
    <source>
        <dbReference type="SAM" id="SignalP"/>
    </source>
</evidence>
<dbReference type="PANTHER" id="PTHR11008">
    <property type="entry name" value="PROTEIN TAKEOUT-LIKE PROTEIN"/>
    <property type="match status" value="1"/>
</dbReference>
<dbReference type="AlphaFoldDB" id="A0A158P3A4"/>
<reference evidence="3" key="1">
    <citation type="journal article" date="2011" name="PLoS Genet.">
        <title>The genome sequence of the leaf-cutter ant Atta cephalotes reveals insights into its obligate symbiotic lifestyle.</title>
        <authorList>
            <person name="Suen G."/>
            <person name="Teiling C."/>
            <person name="Li L."/>
            <person name="Holt C."/>
            <person name="Abouheif E."/>
            <person name="Bornberg-Bauer E."/>
            <person name="Bouffard P."/>
            <person name="Caldera E.J."/>
            <person name="Cash E."/>
            <person name="Cavanaugh A."/>
            <person name="Denas O."/>
            <person name="Elhaik E."/>
            <person name="Fave M.J."/>
            <person name="Gadau J."/>
            <person name="Gibson J.D."/>
            <person name="Graur D."/>
            <person name="Grubbs K.J."/>
            <person name="Hagen D.E."/>
            <person name="Harkins T.T."/>
            <person name="Helmkampf M."/>
            <person name="Hu H."/>
            <person name="Johnson B.R."/>
            <person name="Kim J."/>
            <person name="Marsh S.E."/>
            <person name="Moeller J.A."/>
            <person name="Munoz-Torres M.C."/>
            <person name="Murphy M.C."/>
            <person name="Naughton M.C."/>
            <person name="Nigam S."/>
            <person name="Overson R."/>
            <person name="Rajakumar R."/>
            <person name="Reese J.T."/>
            <person name="Scott J.J."/>
            <person name="Smith C.R."/>
            <person name="Tao S."/>
            <person name="Tsutsui N.D."/>
            <person name="Viljakainen L."/>
            <person name="Wissler L."/>
            <person name="Yandell M.D."/>
            <person name="Zimmer F."/>
            <person name="Taylor J."/>
            <person name="Slater S.C."/>
            <person name="Clifton S.W."/>
            <person name="Warren W.C."/>
            <person name="Elsik C.G."/>
            <person name="Smith C.D."/>
            <person name="Weinstock G.M."/>
            <person name="Gerardo N.M."/>
            <person name="Currie C.R."/>
        </authorList>
    </citation>
    <scope>NUCLEOTIDE SEQUENCE [LARGE SCALE GENOMIC DNA]</scope>
</reference>
<evidence type="ECO:0000313" key="2">
    <source>
        <dbReference type="EnsemblMetazoa" id="XP_012064262.1"/>
    </source>
</evidence>
<dbReference type="Pfam" id="PF06585">
    <property type="entry name" value="JHBP"/>
    <property type="match status" value="1"/>
</dbReference>
<dbReference type="InterPro" id="IPR010562">
    <property type="entry name" value="Haemolymph_juvenile_hormone-bd"/>
</dbReference>
<dbReference type="GO" id="GO:0005615">
    <property type="term" value="C:extracellular space"/>
    <property type="evidence" value="ECO:0007669"/>
    <property type="project" value="TreeGrafter"/>
</dbReference>
<dbReference type="PANTHER" id="PTHR11008:SF18">
    <property type="entry name" value="BCDNA.GH05536-RELATED"/>
    <property type="match status" value="1"/>
</dbReference>
<sequence length="242" mass="28073">MLYVLSIFHAIFALCSAEESDLPLTVTCKRNSDDYSACLKQAIEEAWPRFVADIRLPEFDILLLDPFFHKYYKFVMNSDNMHGELILSNNIIIGLSKLRISNVKTHFLDEVFRLETDINIPTISSKGSVKINGNFNLFRIANEGYYSLILEDVSGTTNFTGHVINDTWIVEHFYFVPSIGKFKLYYDDVDKKKAITVVNFVNTNWLRFYPVIRSSLFDRIELLLIDFANKFFSKVPFSEIFP</sequence>
<dbReference type="Gene3D" id="3.15.10.30">
    <property type="entry name" value="Haemolymph juvenile hormone binding protein"/>
    <property type="match status" value="1"/>
</dbReference>
<dbReference type="InParanoid" id="A0A158P3A4"/>
<dbReference type="Proteomes" id="UP000005205">
    <property type="component" value="Unassembled WGS sequence"/>
</dbReference>
<name>A0A158P3A4_ATTCE</name>
<dbReference type="OrthoDB" id="8196554at2759"/>
<evidence type="ECO:0008006" key="4">
    <source>
        <dbReference type="Google" id="ProtNLM"/>
    </source>
</evidence>
<dbReference type="KEGG" id="acep:105627592"/>
<reference evidence="2" key="2">
    <citation type="submission" date="2016-04" db="UniProtKB">
        <authorList>
            <consortium name="EnsemblMetazoa"/>
        </authorList>
    </citation>
    <scope>IDENTIFICATION</scope>
</reference>
<dbReference type="SMART" id="SM00700">
    <property type="entry name" value="JHBP"/>
    <property type="match status" value="1"/>
</dbReference>
<dbReference type="FunCoup" id="A0A158P3A4">
    <property type="interactions" value="30"/>
</dbReference>
<proteinExistence type="predicted"/>
<feature type="chain" id="PRO_5007630023" description="Circadian clock-controlled protein" evidence="1">
    <location>
        <begin position="18"/>
        <end position="242"/>
    </location>
</feature>
<dbReference type="EnsemblMetazoa" id="XM_012208872.1">
    <property type="protein sequence ID" value="XP_012064262.1"/>
    <property type="gene ID" value="LOC105627592"/>
</dbReference>
<gene>
    <name evidence="2" type="primary">105627592</name>
</gene>
<feature type="signal peptide" evidence="1">
    <location>
        <begin position="1"/>
        <end position="17"/>
    </location>
</feature>
<accession>A0A158P3A4</accession>